<keyword evidence="3" id="KW-1185">Reference proteome</keyword>
<name>A0A0N5CSP0_THECL</name>
<dbReference type="AlphaFoldDB" id="A0A0N5CSP0"/>
<evidence type="ECO:0000313" key="3">
    <source>
        <dbReference type="Proteomes" id="UP000276776"/>
    </source>
</evidence>
<dbReference type="WBParaSite" id="TCLT_0000324501-mRNA-1">
    <property type="protein sequence ID" value="TCLT_0000324501-mRNA-1"/>
    <property type="gene ID" value="TCLT_0000324501"/>
</dbReference>
<evidence type="ECO:0000313" key="4">
    <source>
        <dbReference type="WBParaSite" id="TCLT_0000324501-mRNA-1"/>
    </source>
</evidence>
<accession>A0A0N5CSP0</accession>
<evidence type="ECO:0000256" key="1">
    <source>
        <dbReference type="SAM" id="SignalP"/>
    </source>
</evidence>
<reference evidence="2 3" key="2">
    <citation type="submission" date="2018-11" db="EMBL/GenBank/DDBJ databases">
        <authorList>
            <consortium name="Pathogen Informatics"/>
        </authorList>
    </citation>
    <scope>NUCLEOTIDE SEQUENCE [LARGE SCALE GENOMIC DNA]</scope>
</reference>
<dbReference type="Proteomes" id="UP000276776">
    <property type="component" value="Unassembled WGS sequence"/>
</dbReference>
<evidence type="ECO:0000313" key="2">
    <source>
        <dbReference type="EMBL" id="VDM99611.1"/>
    </source>
</evidence>
<proteinExistence type="predicted"/>
<protein>
    <submittedName>
        <fullName evidence="4">Astacin domain-containing protein</fullName>
    </submittedName>
</protein>
<organism evidence="4">
    <name type="scientific">Thelazia callipaeda</name>
    <name type="common">Oriental eyeworm</name>
    <name type="synonym">Parasitic nematode</name>
    <dbReference type="NCBI Taxonomy" id="103827"/>
    <lineage>
        <taxon>Eukaryota</taxon>
        <taxon>Metazoa</taxon>
        <taxon>Ecdysozoa</taxon>
        <taxon>Nematoda</taxon>
        <taxon>Chromadorea</taxon>
        <taxon>Rhabditida</taxon>
        <taxon>Spirurina</taxon>
        <taxon>Spiruromorpha</taxon>
        <taxon>Thelazioidea</taxon>
        <taxon>Thelaziidae</taxon>
        <taxon>Thelazia</taxon>
    </lineage>
</organism>
<keyword evidence="1" id="KW-0732">Signal</keyword>
<feature type="chain" id="PRO_5043126337" evidence="1">
    <location>
        <begin position="21"/>
        <end position="198"/>
    </location>
</feature>
<gene>
    <name evidence="2" type="ORF">TCLT_LOCUS3241</name>
</gene>
<dbReference type="EMBL" id="UYYF01001166">
    <property type="protein sequence ID" value="VDM99611.1"/>
    <property type="molecule type" value="Genomic_DNA"/>
</dbReference>
<reference evidence="4" key="1">
    <citation type="submission" date="2017-02" db="UniProtKB">
        <authorList>
            <consortium name="WormBaseParasite"/>
        </authorList>
    </citation>
    <scope>IDENTIFICATION</scope>
</reference>
<feature type="signal peptide" evidence="1">
    <location>
        <begin position="1"/>
        <end position="20"/>
    </location>
</feature>
<sequence length="198" mass="22468">MKVTQVTFLLASFIFMTINGVPVNTTPSGDNPLSPQSDQISLNYDLVHALMLEKSQNLADSKLLTAREHKQIQKEVTDELNRRIQIIRFQNNFSPLEQAIIFNEYLDSVKGATDEDGKCGWKPQILIAFESLYRSNLTYNSQDCPVFLTNNLESRLFSRSQRINFAVHGFPRIISSSDGVIIPQMLDAFVKILSIKKL</sequence>